<proteinExistence type="inferred from homology"/>
<organism evidence="12 13">
    <name type="scientific">Limosilactobacillus mucosae</name>
    <name type="common">Lactobacillus mucosae</name>
    <dbReference type="NCBI Taxonomy" id="97478"/>
    <lineage>
        <taxon>Bacteria</taxon>
        <taxon>Bacillati</taxon>
        <taxon>Bacillota</taxon>
        <taxon>Bacilli</taxon>
        <taxon>Lactobacillales</taxon>
        <taxon>Lactobacillaceae</taxon>
        <taxon>Limosilactobacillus</taxon>
    </lineage>
</organism>
<evidence type="ECO:0000259" key="9">
    <source>
        <dbReference type="Pfam" id="PF01385"/>
    </source>
</evidence>
<dbReference type="InterPro" id="IPR010095">
    <property type="entry name" value="Cas12f1-like_TNB"/>
</dbReference>
<keyword evidence="3" id="KW-0815">Transposition</keyword>
<dbReference type="Pfam" id="PF12323">
    <property type="entry name" value="HTH_OrfB_IS605"/>
    <property type="match status" value="1"/>
</dbReference>
<evidence type="ECO:0000256" key="1">
    <source>
        <dbReference type="ARBA" id="ARBA00008761"/>
    </source>
</evidence>
<dbReference type="RefSeq" id="WP_034539283.1">
    <property type="nucleotide sequence ID" value="NZ_CP058954.1"/>
</dbReference>
<evidence type="ECO:0000313" key="12">
    <source>
        <dbReference type="EMBL" id="KGL67337.1"/>
    </source>
</evidence>
<dbReference type="GO" id="GO:0032196">
    <property type="term" value="P:transposition"/>
    <property type="evidence" value="ECO:0007669"/>
    <property type="project" value="UniProtKB-KW"/>
</dbReference>
<feature type="region of interest" description="Disordered" evidence="8">
    <location>
        <begin position="129"/>
        <end position="150"/>
    </location>
</feature>
<dbReference type="InterPro" id="IPR051399">
    <property type="entry name" value="RNA-guided_DNA_endo/Transpos"/>
</dbReference>
<dbReference type="PANTHER" id="PTHR30405">
    <property type="entry name" value="TRANSPOSASE"/>
    <property type="match status" value="1"/>
</dbReference>
<dbReference type="Pfam" id="PF01385">
    <property type="entry name" value="OrfB_IS605"/>
    <property type="match status" value="1"/>
</dbReference>
<comment type="similarity">
    <text evidence="2">In the N-terminal section; belongs to the transposase 2 family.</text>
</comment>
<dbReference type="PANTHER" id="PTHR30405:SF25">
    <property type="entry name" value="RNA-GUIDED DNA ENDONUCLEASE INSQ-RELATED"/>
    <property type="match status" value="1"/>
</dbReference>
<evidence type="ECO:0000256" key="8">
    <source>
        <dbReference type="SAM" id="MobiDB-lite"/>
    </source>
</evidence>
<keyword evidence="6" id="KW-0238">DNA-binding</keyword>
<comment type="caution">
    <text evidence="12">The sequence shown here is derived from an EMBL/GenBank/DDBJ whole genome shotgun (WGS) entry which is preliminary data.</text>
</comment>
<dbReference type="GO" id="GO:0006310">
    <property type="term" value="P:DNA recombination"/>
    <property type="evidence" value="ECO:0007669"/>
    <property type="project" value="UniProtKB-KW"/>
</dbReference>
<evidence type="ECO:0000259" key="11">
    <source>
        <dbReference type="Pfam" id="PF12323"/>
    </source>
</evidence>
<evidence type="ECO:0000256" key="2">
    <source>
        <dbReference type="ARBA" id="ARBA00011044"/>
    </source>
</evidence>
<feature type="domain" description="Probable transposase IS891/IS1136/IS1341" evidence="9">
    <location>
        <begin position="226"/>
        <end position="342"/>
    </location>
</feature>
<evidence type="ECO:0000256" key="4">
    <source>
        <dbReference type="ARBA" id="ARBA00022723"/>
    </source>
</evidence>
<dbReference type="NCBIfam" id="NF040570">
    <property type="entry name" value="guided_TnpB"/>
    <property type="match status" value="1"/>
</dbReference>
<sequence length="444" mass="51667">MPKKDDLPYMMGLKLRLYPNWKQEKILWKNLNASRFIYNQLLANSWTDSRIIKNKLDKRYPIPEAYWRYDKNGKVIKKSQKRPTGLARITAQRYPWLGDDDLDSDMFTNTEVNYKAAWNMFRKVHTAGKPKFKRKSRPVQSYSTSNHYSSATVKKHGGAPSLYNGSIKFLDHNHIQLPKLGPIKVKLHRSLPTNRLVRIATVTIKHYATGQWTVSLLLKSDEPFHQALPNTNQAVGIDLNTENFLTTSDQKQVANPHYYRALKKHLAKHQRILSRRARRAKKEHRPLWASKNYQQEKLVVAKIHQRIRNRRLNFLHETSTALIKSHDLVVAENLKSKNMLKNHALAMSISDVGWRTFLGMLEYKAPLYGRTFVEVNPAYTTQTCYDCGFVMGSKGTKRLTLHDREWTCPNCHVHHIRDHNAALNILAKGQRLLTRPDQNLEAIY</sequence>
<name>A0A099YD55_LIMMU</name>
<dbReference type="AlphaFoldDB" id="A0A099YD55"/>
<dbReference type="GeneID" id="57114051"/>
<feature type="compositionally biased region" description="Polar residues" evidence="8">
    <location>
        <begin position="138"/>
        <end position="150"/>
    </location>
</feature>
<reference evidence="12 13" key="1">
    <citation type="submission" date="2014-09" db="EMBL/GenBank/DDBJ databases">
        <title>Lactobacillus mucosae CRL573 Genome Sequencing.</title>
        <authorList>
            <person name="Bleckwedel J."/>
            <person name="Teran L.C."/>
            <person name="Bonacina J."/>
            <person name="Saavedra L."/>
            <person name="Mozzi F.B."/>
            <person name="Raya R.R."/>
        </authorList>
    </citation>
    <scope>NUCLEOTIDE SEQUENCE [LARGE SCALE GENOMIC DNA]</scope>
    <source>
        <strain evidence="12 13">CRL573</strain>
    </source>
</reference>
<dbReference type="Pfam" id="PF07282">
    <property type="entry name" value="Cas12f1-like_TNB"/>
    <property type="match status" value="1"/>
</dbReference>
<keyword evidence="4" id="KW-0479">Metal-binding</keyword>
<dbReference type="NCBIfam" id="TIGR01766">
    <property type="entry name" value="IS200/IS605 family accessory protein TnpB-like domain"/>
    <property type="match status" value="1"/>
</dbReference>
<evidence type="ECO:0000313" key="13">
    <source>
        <dbReference type="Proteomes" id="UP000030001"/>
    </source>
</evidence>
<dbReference type="InterPro" id="IPR001959">
    <property type="entry name" value="Transposase"/>
</dbReference>
<gene>
    <name evidence="12" type="ORF">LX03_01910</name>
</gene>
<accession>A0A099YD55</accession>
<evidence type="ECO:0000256" key="6">
    <source>
        <dbReference type="ARBA" id="ARBA00023125"/>
    </source>
</evidence>
<dbReference type="InterPro" id="IPR021027">
    <property type="entry name" value="Transposase_put_HTH"/>
</dbReference>
<evidence type="ECO:0000256" key="7">
    <source>
        <dbReference type="ARBA" id="ARBA00023172"/>
    </source>
</evidence>
<evidence type="ECO:0000256" key="3">
    <source>
        <dbReference type="ARBA" id="ARBA00022578"/>
    </source>
</evidence>
<feature type="domain" description="Transposase putative helix-turn-helix" evidence="11">
    <location>
        <begin position="12"/>
        <end position="44"/>
    </location>
</feature>
<keyword evidence="7" id="KW-0233">DNA recombination</keyword>
<dbReference type="GO" id="GO:0003677">
    <property type="term" value="F:DNA binding"/>
    <property type="evidence" value="ECO:0007669"/>
    <property type="project" value="UniProtKB-KW"/>
</dbReference>
<evidence type="ECO:0000259" key="10">
    <source>
        <dbReference type="Pfam" id="PF07282"/>
    </source>
</evidence>
<dbReference type="Proteomes" id="UP000030001">
    <property type="component" value="Unassembled WGS sequence"/>
</dbReference>
<comment type="similarity">
    <text evidence="1">In the C-terminal section; belongs to the transposase 35 family.</text>
</comment>
<evidence type="ECO:0000256" key="5">
    <source>
        <dbReference type="ARBA" id="ARBA00022833"/>
    </source>
</evidence>
<dbReference type="EMBL" id="JROC01000024">
    <property type="protein sequence ID" value="KGL67337.1"/>
    <property type="molecule type" value="Genomic_DNA"/>
</dbReference>
<protein>
    <submittedName>
        <fullName evidence="12">Uncharacterized protein</fullName>
    </submittedName>
</protein>
<keyword evidence="5" id="KW-0862">Zinc</keyword>
<dbReference type="GO" id="GO:0046872">
    <property type="term" value="F:metal ion binding"/>
    <property type="evidence" value="ECO:0007669"/>
    <property type="project" value="UniProtKB-KW"/>
</dbReference>
<feature type="domain" description="Cas12f1-like TNB" evidence="10">
    <location>
        <begin position="354"/>
        <end position="425"/>
    </location>
</feature>